<name>A0ACA9M9X6_9GLOM</name>
<comment type="caution">
    <text evidence="1">The sequence shown here is derived from an EMBL/GenBank/DDBJ whole genome shotgun (WGS) entry which is preliminary data.</text>
</comment>
<dbReference type="Proteomes" id="UP000789525">
    <property type="component" value="Unassembled WGS sequence"/>
</dbReference>
<accession>A0ACA9M9X6</accession>
<organism evidence="1 2">
    <name type="scientific">Acaulospora colombiana</name>
    <dbReference type="NCBI Taxonomy" id="27376"/>
    <lineage>
        <taxon>Eukaryota</taxon>
        <taxon>Fungi</taxon>
        <taxon>Fungi incertae sedis</taxon>
        <taxon>Mucoromycota</taxon>
        <taxon>Glomeromycotina</taxon>
        <taxon>Glomeromycetes</taxon>
        <taxon>Diversisporales</taxon>
        <taxon>Acaulosporaceae</taxon>
        <taxon>Acaulospora</taxon>
    </lineage>
</organism>
<evidence type="ECO:0000313" key="2">
    <source>
        <dbReference type="Proteomes" id="UP000789525"/>
    </source>
</evidence>
<gene>
    <name evidence="1" type="ORF">ACOLOM_LOCUS5906</name>
</gene>
<keyword evidence="2" id="KW-1185">Reference proteome</keyword>
<proteinExistence type="predicted"/>
<reference evidence="1" key="1">
    <citation type="submission" date="2021-06" db="EMBL/GenBank/DDBJ databases">
        <authorList>
            <person name="Kallberg Y."/>
            <person name="Tangrot J."/>
            <person name="Rosling A."/>
        </authorList>
    </citation>
    <scope>NUCLEOTIDE SEQUENCE</scope>
    <source>
        <strain evidence="1">CL356</strain>
    </source>
</reference>
<dbReference type="EMBL" id="CAJVPT010011428">
    <property type="protein sequence ID" value="CAG8579305.1"/>
    <property type="molecule type" value="Genomic_DNA"/>
</dbReference>
<sequence>DLRRLAIVLHEISSGAIPDAQDHEAQHIWAHKKEKQKARRTRLQSFRGKAIEDPIRKFELLNRLREATAVCLEKPKGRNEQEVFKKEPPGRSSVNALEILMETTESSKTPEQHEPPD</sequence>
<evidence type="ECO:0000313" key="1">
    <source>
        <dbReference type="EMBL" id="CAG8579305.1"/>
    </source>
</evidence>
<protein>
    <submittedName>
        <fullName evidence="1">2779_t:CDS:1</fullName>
    </submittedName>
</protein>
<feature type="non-terminal residue" evidence="1">
    <location>
        <position position="1"/>
    </location>
</feature>